<comment type="caution">
    <text evidence="3">The sequence shown here is derived from an EMBL/GenBank/DDBJ whole genome shotgun (WGS) entry which is preliminary data.</text>
</comment>
<accession>A0A8H3ARF4</accession>
<feature type="transmembrane region" description="Helical" evidence="2">
    <location>
        <begin position="141"/>
        <end position="159"/>
    </location>
</feature>
<evidence type="ECO:0000313" key="4">
    <source>
        <dbReference type="Proteomes" id="UP000663840"/>
    </source>
</evidence>
<feature type="transmembrane region" description="Helical" evidence="2">
    <location>
        <begin position="82"/>
        <end position="102"/>
    </location>
</feature>
<dbReference type="AlphaFoldDB" id="A0A8H3ARF4"/>
<feature type="transmembrane region" description="Helical" evidence="2">
    <location>
        <begin position="51"/>
        <end position="75"/>
    </location>
</feature>
<protein>
    <recommendedName>
        <fullName evidence="5">MARVEL domain-containing protein</fullName>
    </recommendedName>
</protein>
<evidence type="ECO:0008006" key="5">
    <source>
        <dbReference type="Google" id="ProtNLM"/>
    </source>
</evidence>
<keyword evidence="2" id="KW-1133">Transmembrane helix</keyword>
<reference evidence="3" key="1">
    <citation type="submission" date="2021-01" db="EMBL/GenBank/DDBJ databases">
        <authorList>
            <person name="Kaushik A."/>
        </authorList>
    </citation>
    <scope>NUCLEOTIDE SEQUENCE</scope>
    <source>
        <strain evidence="3">AG1-1A</strain>
    </source>
</reference>
<dbReference type="EMBL" id="CAJMWR010001720">
    <property type="protein sequence ID" value="CAE6432651.1"/>
    <property type="molecule type" value="Genomic_DNA"/>
</dbReference>
<gene>
    <name evidence="3" type="ORF">RDB_LOCUS67166</name>
</gene>
<organism evidence="3 4">
    <name type="scientific">Rhizoctonia solani</name>
    <dbReference type="NCBI Taxonomy" id="456999"/>
    <lineage>
        <taxon>Eukaryota</taxon>
        <taxon>Fungi</taxon>
        <taxon>Dikarya</taxon>
        <taxon>Basidiomycota</taxon>
        <taxon>Agaricomycotina</taxon>
        <taxon>Agaricomycetes</taxon>
        <taxon>Cantharellales</taxon>
        <taxon>Ceratobasidiaceae</taxon>
        <taxon>Rhizoctonia</taxon>
    </lineage>
</organism>
<dbReference type="Proteomes" id="UP000663840">
    <property type="component" value="Unassembled WGS sequence"/>
</dbReference>
<evidence type="ECO:0000256" key="2">
    <source>
        <dbReference type="SAM" id="Phobius"/>
    </source>
</evidence>
<keyword evidence="2" id="KW-0812">Transmembrane</keyword>
<name>A0A8H3ARF4_9AGAM</name>
<proteinExistence type="predicted"/>
<feature type="region of interest" description="Disordered" evidence="1">
    <location>
        <begin position="201"/>
        <end position="223"/>
    </location>
</feature>
<feature type="transmembrane region" description="Helical" evidence="2">
    <location>
        <begin position="22"/>
        <end position="45"/>
    </location>
</feature>
<evidence type="ECO:0000313" key="3">
    <source>
        <dbReference type="EMBL" id="CAE6432651.1"/>
    </source>
</evidence>
<evidence type="ECO:0000256" key="1">
    <source>
        <dbReference type="SAM" id="MobiDB-lite"/>
    </source>
</evidence>
<feature type="compositionally biased region" description="Polar residues" evidence="1">
    <location>
        <begin position="201"/>
        <end position="211"/>
    </location>
</feature>
<keyword evidence="2" id="KW-0472">Membrane</keyword>
<sequence>MVSPKTSTALIHSMPLFDTVRLASYGTVLVFSLIMLGISGSVFGSSPGIDVILALILLAASSITWVFMFPALLVSIFRRGSFLSWVAIELGICGFLWVLWLASAAYTTSLSAGIALNCDLASDIGAESSCRQYQAIQAFSWLNWVILFAYIVLVIALAIKAMNKGQSVWTMEISDLSAAVSGGDSNSATSNHVGKVVQDQPSHYQQPQYDQPAQHHPQGMAQV</sequence>